<dbReference type="AlphaFoldDB" id="A0A483F834"/>
<name>A0A483F834_KLEPN</name>
<comment type="caution">
    <text evidence="2">The sequence shown here is derived from an EMBL/GenBank/DDBJ whole genome shotgun (WGS) entry which is preliminary data.</text>
</comment>
<organism evidence="2">
    <name type="scientific">Klebsiella pneumoniae</name>
    <dbReference type="NCBI Taxonomy" id="573"/>
    <lineage>
        <taxon>Bacteria</taxon>
        <taxon>Pseudomonadati</taxon>
        <taxon>Pseudomonadota</taxon>
        <taxon>Gammaproteobacteria</taxon>
        <taxon>Enterobacterales</taxon>
        <taxon>Enterobacteriaceae</taxon>
        <taxon>Klebsiella/Raoultella group</taxon>
        <taxon>Klebsiella</taxon>
        <taxon>Klebsiella pneumoniae complex</taxon>
    </lineage>
</organism>
<feature type="domain" description="PRTase-CE" evidence="1">
    <location>
        <begin position="40"/>
        <end position="340"/>
    </location>
</feature>
<evidence type="ECO:0000259" key="1">
    <source>
        <dbReference type="Pfam" id="PF24390"/>
    </source>
</evidence>
<accession>A0A483F834</accession>
<dbReference type="EMBL" id="SDBZ01000021">
    <property type="protein sequence ID" value="TCW92341.1"/>
    <property type="molecule type" value="Genomic_DNA"/>
</dbReference>
<dbReference type="Pfam" id="PF24390">
    <property type="entry name" value="PRTase-CE"/>
    <property type="match status" value="1"/>
</dbReference>
<proteinExistence type="predicted"/>
<gene>
    <name evidence="2" type="ORF">ETF12_16770</name>
</gene>
<dbReference type="InterPro" id="IPR056920">
    <property type="entry name" value="PRTase-CE"/>
</dbReference>
<protein>
    <recommendedName>
        <fullName evidence="1">PRTase-CE domain-containing protein</fullName>
    </recommendedName>
</protein>
<dbReference type="RefSeq" id="WP_132258048.1">
    <property type="nucleotide sequence ID" value="NZ_CACSAV010000016.1"/>
</dbReference>
<sequence length="343" mass="39660">MPITKEIIQLMDTLAESIAHTIKDYVNNDFCDENDKDHVLKWVSQFDEDDRLFVLKQTDLLLKKQYFTKDNFEILLDNAIKDTASKTLHDTSFLDVQLDGKSQSDMLEILNNSGLNTHNFPININNYTKNRFVYQDDVVFTGDRVCRDLEEWIIHSAPHQCSLLIASLYTHTSALYNIEKNLIQTINISGKSISLSLVCFGKIYENKFIMRNQSDVFWPKEENVNIPNNLDPIRFISTAPQGQAPGRTGFAASYVFENGNDRDRFEKILCEKGFYIISLCNNPAASMKPLGYKTYRGLGFGGTIFTYRNCPNNTPLVFWWGNPNMEDWNPLSKWYPLMMRKTY</sequence>
<evidence type="ECO:0000313" key="2">
    <source>
        <dbReference type="EMBL" id="TCW92341.1"/>
    </source>
</evidence>
<reference evidence="2" key="1">
    <citation type="submission" date="2019-01" db="EMBL/GenBank/DDBJ databases">
        <authorList>
            <person name="Lista F."/>
            <person name="Anselmo A."/>
        </authorList>
    </citation>
    <scope>NUCLEOTIDE SEQUENCE</scope>
    <source>
        <strain evidence="2">23S</strain>
    </source>
</reference>